<feature type="transmembrane region" description="Helical" evidence="2">
    <location>
        <begin position="16"/>
        <end position="37"/>
    </location>
</feature>
<name>A0A367YWI8_9ACTN</name>
<evidence type="ECO:0000256" key="2">
    <source>
        <dbReference type="SAM" id="Phobius"/>
    </source>
</evidence>
<reference evidence="3 4" key="1">
    <citation type="submission" date="2018-07" db="EMBL/GenBank/DDBJ databases">
        <title>Desertimonas flava gen. nov. sp. nov.</title>
        <authorList>
            <person name="Liu S."/>
        </authorList>
    </citation>
    <scope>NUCLEOTIDE SEQUENCE [LARGE SCALE GENOMIC DNA]</scope>
    <source>
        <strain evidence="3 4">16Sb5-5</strain>
    </source>
</reference>
<organism evidence="3 4">
    <name type="scientific">Desertihabitans brevis</name>
    <dbReference type="NCBI Taxonomy" id="2268447"/>
    <lineage>
        <taxon>Bacteria</taxon>
        <taxon>Bacillati</taxon>
        <taxon>Actinomycetota</taxon>
        <taxon>Actinomycetes</taxon>
        <taxon>Propionibacteriales</taxon>
        <taxon>Propionibacteriaceae</taxon>
        <taxon>Desertihabitans</taxon>
    </lineage>
</organism>
<evidence type="ECO:0000313" key="3">
    <source>
        <dbReference type="EMBL" id="RCK70265.1"/>
    </source>
</evidence>
<evidence type="ECO:0000313" key="4">
    <source>
        <dbReference type="Proteomes" id="UP000252770"/>
    </source>
</evidence>
<dbReference type="Proteomes" id="UP000252770">
    <property type="component" value="Unassembled WGS sequence"/>
</dbReference>
<comment type="caution">
    <text evidence="3">The sequence shown here is derived from an EMBL/GenBank/DDBJ whole genome shotgun (WGS) entry which is preliminary data.</text>
</comment>
<feature type="transmembrane region" description="Helical" evidence="2">
    <location>
        <begin position="88"/>
        <end position="109"/>
    </location>
</feature>
<sequence>MSERNTVVRALHDLGAAAWFGGSLMGAVGVNGAAAAAKDPQERTRLSSIGWARWTPWQVAAIVAHTIGGIGVLVGNRRRVAVQSEARSASIAKIVVTAAAMGVTAWAGLQGSTVARRSQEGAQGATEPGSGSSDELASAQRQLKAAQWLLPVLTGALVVIGTIHGEQQRGPAGVLDMARRRRR</sequence>
<accession>A0A367YWI8</accession>
<feature type="region of interest" description="Disordered" evidence="1">
    <location>
        <begin position="117"/>
        <end position="137"/>
    </location>
</feature>
<feature type="transmembrane region" description="Helical" evidence="2">
    <location>
        <begin position="57"/>
        <end position="76"/>
    </location>
</feature>
<dbReference type="RefSeq" id="WP_114125807.1">
    <property type="nucleotide sequence ID" value="NZ_QOUI01000003.1"/>
</dbReference>
<keyword evidence="4" id="KW-1185">Reference proteome</keyword>
<evidence type="ECO:0000256" key="1">
    <source>
        <dbReference type="SAM" id="MobiDB-lite"/>
    </source>
</evidence>
<proteinExistence type="predicted"/>
<evidence type="ECO:0008006" key="5">
    <source>
        <dbReference type="Google" id="ProtNLM"/>
    </source>
</evidence>
<keyword evidence="2" id="KW-1133">Transmembrane helix</keyword>
<dbReference type="AlphaFoldDB" id="A0A367YWI8"/>
<keyword evidence="2" id="KW-0472">Membrane</keyword>
<dbReference type="EMBL" id="QOUI01000003">
    <property type="protein sequence ID" value="RCK70265.1"/>
    <property type="molecule type" value="Genomic_DNA"/>
</dbReference>
<gene>
    <name evidence="3" type="ORF">DT076_06280</name>
</gene>
<keyword evidence="2" id="KW-0812">Transmembrane</keyword>
<protein>
    <recommendedName>
        <fullName evidence="5">DUF2269 family protein</fullName>
    </recommendedName>
</protein>